<dbReference type="PANTHER" id="PTHR46825">
    <property type="entry name" value="D-ALANYL-D-ALANINE-CARBOXYPEPTIDASE/ENDOPEPTIDASE AMPH"/>
    <property type="match status" value="1"/>
</dbReference>
<evidence type="ECO:0000259" key="2">
    <source>
        <dbReference type="Pfam" id="PF00144"/>
    </source>
</evidence>
<protein>
    <submittedName>
        <fullName evidence="3">Beta-lactamase family protein</fullName>
    </submittedName>
</protein>
<feature type="domain" description="Beta-lactamase-related" evidence="2">
    <location>
        <begin position="89"/>
        <end position="426"/>
    </location>
</feature>
<reference evidence="3 4" key="1">
    <citation type="submission" date="2022-02" db="EMBL/GenBank/DDBJ databases">
        <title>The genome sequence of Shewanella sp. 3B26.</title>
        <authorList>
            <person name="Du J."/>
        </authorList>
    </citation>
    <scope>NUCLEOTIDE SEQUENCE [LARGE SCALE GENOMIC DNA]</scope>
    <source>
        <strain evidence="3 4">3B26</strain>
    </source>
</reference>
<comment type="caution">
    <text evidence="3">The sequence shown here is derived from an EMBL/GenBank/DDBJ whole genome shotgun (WGS) entry which is preliminary data.</text>
</comment>
<dbReference type="InterPro" id="IPR001466">
    <property type="entry name" value="Beta-lactam-related"/>
</dbReference>
<dbReference type="Proteomes" id="UP001297581">
    <property type="component" value="Unassembled WGS sequence"/>
</dbReference>
<dbReference type="Gene3D" id="3.40.710.10">
    <property type="entry name" value="DD-peptidase/beta-lactamase superfamily"/>
    <property type="match status" value="1"/>
</dbReference>
<dbReference type="AlphaFoldDB" id="A0AAJ1BE83"/>
<dbReference type="InterPro" id="IPR050491">
    <property type="entry name" value="AmpC-like"/>
</dbReference>
<organism evidence="3 4">
    <name type="scientific">Shewanella zhuhaiensis</name>
    <dbReference type="NCBI Taxonomy" id="2919576"/>
    <lineage>
        <taxon>Bacteria</taxon>
        <taxon>Pseudomonadati</taxon>
        <taxon>Pseudomonadota</taxon>
        <taxon>Gammaproteobacteria</taxon>
        <taxon>Alteromonadales</taxon>
        <taxon>Shewanellaceae</taxon>
        <taxon>Shewanella</taxon>
    </lineage>
</organism>
<dbReference type="EMBL" id="JAKUDL010000001">
    <property type="protein sequence ID" value="MCH4293138.1"/>
    <property type="molecule type" value="Genomic_DNA"/>
</dbReference>
<keyword evidence="4" id="KW-1185">Reference proteome</keyword>
<proteinExistence type="predicted"/>
<evidence type="ECO:0000256" key="1">
    <source>
        <dbReference type="SAM" id="Phobius"/>
    </source>
</evidence>
<keyword evidence="1" id="KW-0472">Membrane</keyword>
<dbReference type="RefSeq" id="WP_240589746.1">
    <property type="nucleotide sequence ID" value="NZ_JAKUDL010000001.1"/>
</dbReference>
<dbReference type="PANTHER" id="PTHR46825:SF7">
    <property type="entry name" value="D-ALANYL-D-ALANINE CARBOXYPEPTIDASE"/>
    <property type="match status" value="1"/>
</dbReference>
<sequence length="446" mass="48886">MDTLIWQSKKQIFSVCFSGISLWLSLAVTTILTGCGGSDDIDVDKSGVDVNVFLDGRANSELDAVLTRIAQEKNIENAILMVDVPKHGYRWHKAVGIGNSRTQAPLSPKQNFRTGSVSKMLTAIRVLQLAEQGLLDLDQPIATLLSDADMPAGKTLAELSVYQGQAIGGQITVRQLLNHRSGIHDYLFGEGSSGMTLAELMVLDATGVLPSGVSQKQWSSLALLDYFFQNGMGNLPYAVPDSRFFYTDSNYLLLGMIVEKLTGRSLADNYRDGIYSHADMPGAYLEWYEPAKSAAPVDHYLDASHDGLGNLNIVELEINTSLDWGGGGVVTDAVSLSNLLSALFNKHLLTQEASLAEMTSFSATDFPTNEFLTQYNYGLGLVERVYKLDKYRDVKLYGHDGFWGIHAYYEPKTQASIVLVLNQATADDRWIGDVVKALMKAKLFGI</sequence>
<name>A0AAJ1BE83_9GAMM</name>
<accession>A0AAJ1BE83</accession>
<evidence type="ECO:0000313" key="3">
    <source>
        <dbReference type="EMBL" id="MCH4293138.1"/>
    </source>
</evidence>
<feature type="transmembrane region" description="Helical" evidence="1">
    <location>
        <begin position="12"/>
        <end position="32"/>
    </location>
</feature>
<evidence type="ECO:0000313" key="4">
    <source>
        <dbReference type="Proteomes" id="UP001297581"/>
    </source>
</evidence>
<gene>
    <name evidence="3" type="ORF">MJ923_02305</name>
</gene>
<keyword evidence="1" id="KW-1133">Transmembrane helix</keyword>
<dbReference type="SUPFAM" id="SSF56601">
    <property type="entry name" value="beta-lactamase/transpeptidase-like"/>
    <property type="match status" value="1"/>
</dbReference>
<dbReference type="Pfam" id="PF00144">
    <property type="entry name" value="Beta-lactamase"/>
    <property type="match status" value="1"/>
</dbReference>
<dbReference type="InterPro" id="IPR012338">
    <property type="entry name" value="Beta-lactam/transpept-like"/>
</dbReference>
<keyword evidence="1" id="KW-0812">Transmembrane</keyword>